<proteinExistence type="predicted"/>
<reference evidence="1" key="2">
    <citation type="submission" date="2022-01" db="EMBL/GenBank/DDBJ databases">
        <authorList>
            <person name="Yamashiro T."/>
            <person name="Shiraishi A."/>
            <person name="Satake H."/>
            <person name="Nakayama K."/>
        </authorList>
    </citation>
    <scope>NUCLEOTIDE SEQUENCE</scope>
</reference>
<evidence type="ECO:0000313" key="1">
    <source>
        <dbReference type="EMBL" id="GJT00263.1"/>
    </source>
</evidence>
<gene>
    <name evidence="1" type="ORF">Tco_0821432</name>
</gene>
<accession>A0ABQ5AD81</accession>
<protein>
    <submittedName>
        <fullName evidence="1">Uncharacterized protein</fullName>
    </submittedName>
</protein>
<dbReference type="Proteomes" id="UP001151760">
    <property type="component" value="Unassembled WGS sequence"/>
</dbReference>
<name>A0ABQ5AD81_9ASTR</name>
<dbReference type="EMBL" id="BQNB010012182">
    <property type="protein sequence ID" value="GJT00263.1"/>
    <property type="molecule type" value="Genomic_DNA"/>
</dbReference>
<reference evidence="1" key="1">
    <citation type="journal article" date="2022" name="Int. J. Mol. Sci.">
        <title>Draft Genome of Tanacetum Coccineum: Genomic Comparison of Closely Related Tanacetum-Family Plants.</title>
        <authorList>
            <person name="Yamashiro T."/>
            <person name="Shiraishi A."/>
            <person name="Nakayama K."/>
            <person name="Satake H."/>
        </authorList>
    </citation>
    <scope>NUCLEOTIDE SEQUENCE</scope>
</reference>
<sequence>MKVWNGAMEATAKPHGDKLKSVLVPAVSLGRNVEFENLDNYVLVRDRAKRTTTIPARYKDESNVSLFRPSGSREQDDMVTYAFAIAEEEDTHEPITFLDAINSSKNDEWMR</sequence>
<keyword evidence="2" id="KW-1185">Reference proteome</keyword>
<evidence type="ECO:0000313" key="2">
    <source>
        <dbReference type="Proteomes" id="UP001151760"/>
    </source>
</evidence>
<organism evidence="1 2">
    <name type="scientific">Tanacetum coccineum</name>
    <dbReference type="NCBI Taxonomy" id="301880"/>
    <lineage>
        <taxon>Eukaryota</taxon>
        <taxon>Viridiplantae</taxon>
        <taxon>Streptophyta</taxon>
        <taxon>Embryophyta</taxon>
        <taxon>Tracheophyta</taxon>
        <taxon>Spermatophyta</taxon>
        <taxon>Magnoliopsida</taxon>
        <taxon>eudicotyledons</taxon>
        <taxon>Gunneridae</taxon>
        <taxon>Pentapetalae</taxon>
        <taxon>asterids</taxon>
        <taxon>campanulids</taxon>
        <taxon>Asterales</taxon>
        <taxon>Asteraceae</taxon>
        <taxon>Asteroideae</taxon>
        <taxon>Anthemideae</taxon>
        <taxon>Anthemidinae</taxon>
        <taxon>Tanacetum</taxon>
    </lineage>
</organism>
<comment type="caution">
    <text evidence="1">The sequence shown here is derived from an EMBL/GenBank/DDBJ whole genome shotgun (WGS) entry which is preliminary data.</text>
</comment>